<comment type="subcellular location">
    <subcellularLocation>
        <location evidence="1">Cell inner membrane</location>
        <topology evidence="1">Multi-pass membrane protein</topology>
    </subcellularLocation>
</comment>
<dbReference type="PANTHER" id="PTHR43549">
    <property type="entry name" value="MULTIDRUG RESISTANCE PROTEIN YPNP-RELATED"/>
    <property type="match status" value="1"/>
</dbReference>
<dbReference type="EMBL" id="JMIX01000006">
    <property type="protein sequence ID" value="KEO93213.1"/>
    <property type="molecule type" value="Genomic_DNA"/>
</dbReference>
<dbReference type="GO" id="GO:0042910">
    <property type="term" value="F:xenobiotic transmembrane transporter activity"/>
    <property type="evidence" value="ECO:0007669"/>
    <property type="project" value="InterPro"/>
</dbReference>
<keyword evidence="3" id="KW-1003">Cell membrane</keyword>
<evidence type="ECO:0000313" key="9">
    <source>
        <dbReference type="EMBL" id="KEO93213.1"/>
    </source>
</evidence>
<dbReference type="Pfam" id="PF01554">
    <property type="entry name" value="MatE"/>
    <property type="match status" value="2"/>
</dbReference>
<feature type="transmembrane region" description="Helical" evidence="8">
    <location>
        <begin position="304"/>
        <end position="324"/>
    </location>
</feature>
<feature type="transmembrane region" description="Helical" evidence="8">
    <location>
        <begin position="381"/>
        <end position="401"/>
    </location>
</feature>
<dbReference type="InterPro" id="IPR002528">
    <property type="entry name" value="MATE_fam"/>
</dbReference>
<keyword evidence="2" id="KW-0813">Transport</keyword>
<accession>A0A074MN06</accession>
<evidence type="ECO:0000256" key="5">
    <source>
        <dbReference type="ARBA" id="ARBA00022989"/>
    </source>
</evidence>
<name>A0A074MN06_9SPHN</name>
<reference evidence="9 10" key="1">
    <citation type="submission" date="2014-04" db="EMBL/GenBank/DDBJ databases">
        <title>A comprehensive comparison of genomes of Erythrobacter spp. Strains.</title>
        <authorList>
            <person name="Zheng Q."/>
        </authorList>
    </citation>
    <scope>NUCLEOTIDE SEQUENCE [LARGE SCALE GENOMIC DNA]</scope>
    <source>
        <strain evidence="9 10">DSM 8509</strain>
    </source>
</reference>
<evidence type="ECO:0000256" key="2">
    <source>
        <dbReference type="ARBA" id="ARBA00022448"/>
    </source>
</evidence>
<evidence type="ECO:0000256" key="4">
    <source>
        <dbReference type="ARBA" id="ARBA00022692"/>
    </source>
</evidence>
<dbReference type="GO" id="GO:0015297">
    <property type="term" value="F:antiporter activity"/>
    <property type="evidence" value="ECO:0007669"/>
    <property type="project" value="InterPro"/>
</dbReference>
<dbReference type="PATRIC" id="fig|39960.10.peg.2663"/>
<feature type="transmembrane region" description="Helical" evidence="8">
    <location>
        <begin position="39"/>
        <end position="60"/>
    </location>
</feature>
<keyword evidence="6 8" id="KW-0472">Membrane</keyword>
<gene>
    <name evidence="9" type="ORF">EH32_10845</name>
</gene>
<evidence type="ECO:0000256" key="6">
    <source>
        <dbReference type="ARBA" id="ARBA00023136"/>
    </source>
</evidence>
<comment type="caution">
    <text evidence="9">The sequence shown here is derived from an EMBL/GenBank/DDBJ whole genome shotgun (WGS) entry which is preliminary data.</text>
</comment>
<feature type="transmembrane region" description="Helical" evidence="8">
    <location>
        <begin position="336"/>
        <end position="361"/>
    </location>
</feature>
<dbReference type="Proteomes" id="UP000027866">
    <property type="component" value="Unassembled WGS sequence"/>
</dbReference>
<dbReference type="RefSeq" id="WP_081845615.1">
    <property type="nucleotide sequence ID" value="NZ_CP017057.1"/>
</dbReference>
<dbReference type="OrthoDB" id="9806302at2"/>
<feature type="transmembrane region" description="Helical" evidence="8">
    <location>
        <begin position="66"/>
        <end position="91"/>
    </location>
</feature>
<dbReference type="NCBIfam" id="TIGR00797">
    <property type="entry name" value="matE"/>
    <property type="match status" value="1"/>
</dbReference>
<feature type="region of interest" description="Disordered" evidence="7">
    <location>
        <begin position="1"/>
        <end position="21"/>
    </location>
</feature>
<dbReference type="KEGG" id="elq:Ga0102493_11406"/>
<evidence type="ECO:0000256" key="7">
    <source>
        <dbReference type="SAM" id="MobiDB-lite"/>
    </source>
</evidence>
<feature type="transmembrane region" description="Helical" evidence="8">
    <location>
        <begin position="437"/>
        <end position="459"/>
    </location>
</feature>
<feature type="transmembrane region" description="Helical" evidence="8">
    <location>
        <begin position="185"/>
        <end position="207"/>
    </location>
</feature>
<protein>
    <submittedName>
        <fullName evidence="9">Sodium transporter</fullName>
    </submittedName>
</protein>
<feature type="transmembrane region" description="Helical" evidence="8">
    <location>
        <begin position="153"/>
        <end position="173"/>
    </location>
</feature>
<keyword evidence="5 8" id="KW-1133">Transmembrane helix</keyword>
<sequence>MSAASKAETGQTGAPADPASAPAKLVTGSIPRHLVSQTLPMIVGVAAIMSIGLVDAYFVGQLGPDALAAISFIFPISVALTSLGVGLMVGINSVVARALGEGDAHKAARRANFGIAFACVTGLVMGLGLFALLDPIFALMNAGRDTLPLIRTYMQPFALGFPLLIAIMGFNGVLRGQGEARRTSLVSITYAAANWVLDPILITGAFGIEGLGIVGAAYATVIGWALGVGVAVLLVRRSAIPLDLSLIFKGRMLDPAKAILRVGLPASFSNAINPFGLAVLTALVALEGEAAVAGFGAAGRLQSFATVPLLGLSASIGAIVGQNWGARQFDRAREAAMLAGVFCIAWGLFIAVGMITAGDWFADLFTDDPPVITEFKTYLKIAAWGYAGFGLLIVGNGIMNAIDKAGYALVQSIGRVFVVMLPVAWLLQGAWGSEAVYFAELAANVFGAVSAIGLVWYLFEHRQEREAQAKAR</sequence>
<evidence type="ECO:0000313" key="10">
    <source>
        <dbReference type="Proteomes" id="UP000027866"/>
    </source>
</evidence>
<feature type="transmembrane region" description="Helical" evidence="8">
    <location>
        <begin position="213"/>
        <end position="235"/>
    </location>
</feature>
<keyword evidence="4 8" id="KW-0812">Transmembrane</keyword>
<feature type="transmembrane region" description="Helical" evidence="8">
    <location>
        <begin position="258"/>
        <end position="284"/>
    </location>
</feature>
<feature type="transmembrane region" description="Helical" evidence="8">
    <location>
        <begin position="111"/>
        <end position="133"/>
    </location>
</feature>
<evidence type="ECO:0000256" key="8">
    <source>
        <dbReference type="SAM" id="Phobius"/>
    </source>
</evidence>
<dbReference type="InterPro" id="IPR052031">
    <property type="entry name" value="Membrane_Transporter-Flippase"/>
</dbReference>
<proteinExistence type="predicted"/>
<dbReference type="InterPro" id="IPR048279">
    <property type="entry name" value="MdtK-like"/>
</dbReference>
<dbReference type="GO" id="GO:0005886">
    <property type="term" value="C:plasma membrane"/>
    <property type="evidence" value="ECO:0007669"/>
    <property type="project" value="UniProtKB-SubCell"/>
</dbReference>
<feature type="transmembrane region" description="Helical" evidence="8">
    <location>
        <begin position="413"/>
        <end position="431"/>
    </location>
</feature>
<dbReference type="PANTHER" id="PTHR43549:SF3">
    <property type="entry name" value="MULTIDRUG RESISTANCE PROTEIN YPNP-RELATED"/>
    <property type="match status" value="1"/>
</dbReference>
<dbReference type="AlphaFoldDB" id="A0A074MN06"/>
<evidence type="ECO:0000256" key="3">
    <source>
        <dbReference type="ARBA" id="ARBA00022475"/>
    </source>
</evidence>
<keyword evidence="10" id="KW-1185">Reference proteome</keyword>
<dbReference type="PIRSF" id="PIRSF006603">
    <property type="entry name" value="DinF"/>
    <property type="match status" value="1"/>
</dbReference>
<evidence type="ECO:0000256" key="1">
    <source>
        <dbReference type="ARBA" id="ARBA00004429"/>
    </source>
</evidence>
<organism evidence="9 10">
    <name type="scientific">Erythrobacter litoralis</name>
    <dbReference type="NCBI Taxonomy" id="39960"/>
    <lineage>
        <taxon>Bacteria</taxon>
        <taxon>Pseudomonadati</taxon>
        <taxon>Pseudomonadota</taxon>
        <taxon>Alphaproteobacteria</taxon>
        <taxon>Sphingomonadales</taxon>
        <taxon>Erythrobacteraceae</taxon>
        <taxon>Erythrobacter/Porphyrobacter group</taxon>
        <taxon>Erythrobacter</taxon>
    </lineage>
</organism>